<reference evidence="5 6" key="1">
    <citation type="journal article" date="2016" name="Mol. Biol. Evol.">
        <title>Comparative Genomics of Early-Diverging Mushroom-Forming Fungi Provides Insights into the Origins of Lignocellulose Decay Capabilities.</title>
        <authorList>
            <person name="Nagy L.G."/>
            <person name="Riley R."/>
            <person name="Tritt A."/>
            <person name="Adam C."/>
            <person name="Daum C."/>
            <person name="Floudas D."/>
            <person name="Sun H."/>
            <person name="Yadav J.S."/>
            <person name="Pangilinan J."/>
            <person name="Larsson K.H."/>
            <person name="Matsuura K."/>
            <person name="Barry K."/>
            <person name="Labutti K."/>
            <person name="Kuo R."/>
            <person name="Ohm R.A."/>
            <person name="Bhattacharya S.S."/>
            <person name="Shirouzu T."/>
            <person name="Yoshinaga Y."/>
            <person name="Martin F.M."/>
            <person name="Grigoriev I.V."/>
            <person name="Hibbett D.S."/>
        </authorList>
    </citation>
    <scope>NUCLEOTIDE SEQUENCE [LARGE SCALE GENOMIC DNA]</scope>
    <source>
        <strain evidence="5 6">TUFC12733</strain>
    </source>
</reference>
<dbReference type="InterPro" id="IPR009072">
    <property type="entry name" value="Histone-fold"/>
</dbReference>
<feature type="compositionally biased region" description="Basic and acidic residues" evidence="3">
    <location>
        <begin position="734"/>
        <end position="747"/>
    </location>
</feature>
<feature type="region of interest" description="Disordered" evidence="3">
    <location>
        <begin position="446"/>
        <end position="476"/>
    </location>
</feature>
<dbReference type="Gene3D" id="1.20.920.10">
    <property type="entry name" value="Bromodomain-like"/>
    <property type="match status" value="1"/>
</dbReference>
<proteinExistence type="predicted"/>
<protein>
    <recommendedName>
        <fullName evidence="4">Bromo domain-containing protein</fullName>
    </recommendedName>
</protein>
<dbReference type="InterPro" id="IPR037782">
    <property type="entry name" value="Spt7"/>
</dbReference>
<keyword evidence="1 2" id="KW-0103">Bromodomain</keyword>
<dbReference type="Pfam" id="PF00439">
    <property type="entry name" value="Bromodomain"/>
    <property type="match status" value="1"/>
</dbReference>
<feature type="compositionally biased region" description="Polar residues" evidence="3">
    <location>
        <begin position="699"/>
        <end position="720"/>
    </location>
</feature>
<feature type="region of interest" description="Disordered" evidence="3">
    <location>
        <begin position="901"/>
        <end position="978"/>
    </location>
</feature>
<feature type="compositionally biased region" description="Pro residues" evidence="3">
    <location>
        <begin position="856"/>
        <end position="869"/>
    </location>
</feature>
<dbReference type="EMBL" id="KV417312">
    <property type="protein sequence ID" value="KZO92244.1"/>
    <property type="molecule type" value="Genomic_DNA"/>
</dbReference>
<dbReference type="GO" id="GO:0046982">
    <property type="term" value="F:protein heterodimerization activity"/>
    <property type="evidence" value="ECO:0007669"/>
    <property type="project" value="InterPro"/>
</dbReference>
<dbReference type="InterPro" id="IPR036427">
    <property type="entry name" value="Bromodomain-like_sf"/>
</dbReference>
<dbReference type="CDD" id="cd22927">
    <property type="entry name" value="HFD_SPT7"/>
    <property type="match status" value="1"/>
</dbReference>
<dbReference type="PANTHER" id="PTHR47343">
    <property type="entry name" value="TRANSCRIPTIONAL ACTIVATOR SPT7"/>
    <property type="match status" value="1"/>
</dbReference>
<evidence type="ECO:0000313" key="6">
    <source>
        <dbReference type="Proteomes" id="UP000076738"/>
    </source>
</evidence>
<accession>A0A167I309</accession>
<dbReference type="PROSITE" id="PS50014">
    <property type="entry name" value="BROMODOMAIN_2"/>
    <property type="match status" value="1"/>
</dbReference>
<feature type="region of interest" description="Disordered" evidence="3">
    <location>
        <begin position="141"/>
        <end position="196"/>
    </location>
</feature>
<dbReference type="Proteomes" id="UP000076738">
    <property type="component" value="Unassembled WGS sequence"/>
</dbReference>
<sequence length="978" mass="105889">MKNLLSAIASGSLGSSIKAANVKDILAEVQSYRDTKAADAFYETLERVLNELRATPEAVAFRNPVKKSEAPDYEDYIKTPMDMSTMLKKVKNRVYENKAQFAADLNLIWDNCLMYNSEPTHPLRRQAQLMRRKADHVLERINDRGEVSKPSKNGKIKPKMSAKDRDRERQLEKERMKMREREKKLEQTTKSAATTGGLGQSLSVLLALDAREAAQGEANAEQEAAAKAELENAKKDENGLVHLPQRTADSMARFLEIKQQWESEQDSRQAIAGPSNGFAIDGIVPKTEYPVIAPFGPINVFQPVHPISDPQPTRRRKRTLAEAFDSAQSEALAAVEKKRDERHLQNGHAPKGKGVGLRDELLRDWYGDLMKPEMVVAGVPELEDWVADNTAEMPARKKARMNGAAARRKKKKPVRKETLRSSIESNLQTLNEVRKIKDKLQKLADAKEAEEKGEEDVAMEEPLPDIPEQPADPPRSGYWLNPEDGIKNSSYMLLRHAGFEGSSKTALGVVNAVATEYIRNIGRTMRHFLDIHSGDMPPEEIVLHTLFENGVTEVNQLERYVRDDVQRYGGRLQEIARKLQTAYREQSEKELDEEDYDEEEDIVGGGLGDVLGVDFLGLGDLGLEGITSLSVPRRLLLGKPSKKAAAAAAAAAAKAKPAEKVLPYPKPAPFIPLTEDKIDKQIGLLHNFYKSKLLPMPSVTENGTDNGTKPQDSQTANGALNSPGGGLLPQPAVDESKSSTEIKRYVPEDPGNASKTKIGPKGEILLHAPAPSAKKKKGKSTTGSEAPMPLPLPPPPPPPPILPKVEDGRPSPAQTPVALAPSVAGSATPSVTASPTLEKRKAASQSPVHAPHIPAVAPPPQPPPGMMPHPAYPSVPLFPGYGPPLAPGAPPMWAAMYGAPPWMQPVPNGTVPPPPLPPDGLAAAQPMKPPAYSPPTRGVAPRGRGGPPGNAAARGGAARGGVANRARGGPPSRGAPPK</sequence>
<gene>
    <name evidence="5" type="ORF">CALVIDRAFT_520521</name>
</gene>
<dbReference type="GO" id="GO:0000124">
    <property type="term" value="C:SAGA complex"/>
    <property type="evidence" value="ECO:0007669"/>
    <property type="project" value="InterPro"/>
</dbReference>
<evidence type="ECO:0000256" key="3">
    <source>
        <dbReference type="SAM" id="MobiDB-lite"/>
    </source>
</evidence>
<dbReference type="AlphaFoldDB" id="A0A167I309"/>
<feature type="domain" description="Bromo" evidence="4">
    <location>
        <begin position="53"/>
        <end position="123"/>
    </location>
</feature>
<dbReference type="InterPro" id="IPR001487">
    <property type="entry name" value="Bromodomain"/>
</dbReference>
<evidence type="ECO:0000313" key="5">
    <source>
        <dbReference type="EMBL" id="KZO92244.1"/>
    </source>
</evidence>
<dbReference type="SMART" id="SM00297">
    <property type="entry name" value="BROMO"/>
    <property type="match status" value="1"/>
</dbReference>
<feature type="compositionally biased region" description="Basic residues" evidence="3">
    <location>
        <begin position="396"/>
        <end position="414"/>
    </location>
</feature>
<keyword evidence="6" id="KW-1185">Reference proteome</keyword>
<organism evidence="5 6">
    <name type="scientific">Calocera viscosa (strain TUFC12733)</name>
    <dbReference type="NCBI Taxonomy" id="1330018"/>
    <lineage>
        <taxon>Eukaryota</taxon>
        <taxon>Fungi</taxon>
        <taxon>Dikarya</taxon>
        <taxon>Basidiomycota</taxon>
        <taxon>Agaricomycotina</taxon>
        <taxon>Dacrymycetes</taxon>
        <taxon>Dacrymycetales</taxon>
        <taxon>Dacrymycetaceae</taxon>
        <taxon>Calocera</taxon>
    </lineage>
</organism>
<evidence type="ECO:0000259" key="4">
    <source>
        <dbReference type="PROSITE" id="PS50014"/>
    </source>
</evidence>
<evidence type="ECO:0000256" key="1">
    <source>
        <dbReference type="ARBA" id="ARBA00023117"/>
    </source>
</evidence>
<evidence type="ECO:0000256" key="2">
    <source>
        <dbReference type="PROSITE-ProRule" id="PRU00035"/>
    </source>
</evidence>
<dbReference type="GO" id="GO:0006357">
    <property type="term" value="P:regulation of transcription by RNA polymerase II"/>
    <property type="evidence" value="ECO:0007669"/>
    <property type="project" value="TreeGrafter"/>
</dbReference>
<dbReference type="GO" id="GO:0005198">
    <property type="term" value="F:structural molecule activity"/>
    <property type="evidence" value="ECO:0007669"/>
    <property type="project" value="TreeGrafter"/>
</dbReference>
<feature type="compositionally biased region" description="Pro residues" evidence="3">
    <location>
        <begin position="788"/>
        <end position="802"/>
    </location>
</feature>
<feature type="compositionally biased region" description="Pro residues" evidence="3">
    <location>
        <begin position="464"/>
        <end position="473"/>
    </location>
</feature>
<name>A0A167I309_CALVF</name>
<feature type="compositionally biased region" description="Polar residues" evidence="3">
    <location>
        <begin position="825"/>
        <end position="835"/>
    </location>
</feature>
<feature type="compositionally biased region" description="Basic and acidic residues" evidence="3">
    <location>
        <begin position="161"/>
        <end position="187"/>
    </location>
</feature>
<feature type="compositionally biased region" description="Low complexity" evidence="3">
    <location>
        <begin position="949"/>
        <end position="972"/>
    </location>
</feature>
<dbReference type="Gene3D" id="1.10.20.10">
    <property type="entry name" value="Histone, subunit A"/>
    <property type="match status" value="1"/>
</dbReference>
<feature type="region of interest" description="Disordered" evidence="3">
    <location>
        <begin position="695"/>
        <end position="869"/>
    </location>
</feature>
<dbReference type="SUPFAM" id="SSF47370">
    <property type="entry name" value="Bromodomain"/>
    <property type="match status" value="1"/>
</dbReference>
<feature type="compositionally biased region" description="Acidic residues" evidence="3">
    <location>
        <begin position="451"/>
        <end position="463"/>
    </location>
</feature>
<feature type="region of interest" description="Disordered" evidence="3">
    <location>
        <begin position="394"/>
        <end position="420"/>
    </location>
</feature>
<dbReference type="PRINTS" id="PR00503">
    <property type="entry name" value="BROMODOMAIN"/>
</dbReference>
<dbReference type="STRING" id="1330018.A0A167I309"/>
<dbReference type="PANTHER" id="PTHR47343:SF1">
    <property type="entry name" value="TRANSCRIPTIONAL ACTIVATOR SPT7"/>
    <property type="match status" value="1"/>
</dbReference>
<dbReference type="OrthoDB" id="21449at2759"/>
<dbReference type="GO" id="GO:0046695">
    <property type="term" value="C:SLIK (SAGA-like) complex"/>
    <property type="evidence" value="ECO:0007669"/>
    <property type="project" value="InterPro"/>
</dbReference>
<dbReference type="GO" id="GO:0006325">
    <property type="term" value="P:chromatin organization"/>
    <property type="evidence" value="ECO:0007669"/>
    <property type="project" value="UniProtKB-ARBA"/>
</dbReference>